<name>A0A2A9E4Y8_9MICO</name>
<accession>A0A2A9E4Y8</accession>
<evidence type="ECO:0000313" key="2">
    <source>
        <dbReference type="EMBL" id="PFG33913.1"/>
    </source>
</evidence>
<evidence type="ECO:0000256" key="1">
    <source>
        <dbReference type="SAM" id="MobiDB-lite"/>
    </source>
</evidence>
<organism evidence="2 3">
    <name type="scientific">Sanguibacter antarcticus</name>
    <dbReference type="NCBI Taxonomy" id="372484"/>
    <lineage>
        <taxon>Bacteria</taxon>
        <taxon>Bacillati</taxon>
        <taxon>Actinomycetota</taxon>
        <taxon>Actinomycetes</taxon>
        <taxon>Micrococcales</taxon>
        <taxon>Sanguibacteraceae</taxon>
        <taxon>Sanguibacter</taxon>
    </lineage>
</organism>
<keyword evidence="3" id="KW-1185">Reference proteome</keyword>
<feature type="region of interest" description="Disordered" evidence="1">
    <location>
        <begin position="28"/>
        <end position="55"/>
    </location>
</feature>
<sequence length="79" mass="8852">MILNGMPDIEKQFTHEAARSTLIIGMTRPDTERSENDDTKRSCSHGRRVGAKQDVLQPMGCKTSRAGFAQDRSTMPSWL</sequence>
<evidence type="ECO:0000313" key="3">
    <source>
        <dbReference type="Proteomes" id="UP000225548"/>
    </source>
</evidence>
<dbReference type="Proteomes" id="UP000225548">
    <property type="component" value="Unassembled WGS sequence"/>
</dbReference>
<comment type="caution">
    <text evidence="2">The sequence shown here is derived from an EMBL/GenBank/DDBJ whole genome shotgun (WGS) entry which is preliminary data.</text>
</comment>
<dbReference type="AlphaFoldDB" id="A0A2A9E4Y8"/>
<reference evidence="2 3" key="1">
    <citation type="submission" date="2017-10" db="EMBL/GenBank/DDBJ databases">
        <title>Sequencing the genomes of 1000 actinobacteria strains.</title>
        <authorList>
            <person name="Klenk H.-P."/>
        </authorList>
    </citation>
    <scope>NUCLEOTIDE SEQUENCE [LARGE SCALE GENOMIC DNA]</scope>
    <source>
        <strain evidence="2 3">DSM 18966</strain>
    </source>
</reference>
<protein>
    <submittedName>
        <fullName evidence="2">Uncharacterized protein</fullName>
    </submittedName>
</protein>
<feature type="compositionally biased region" description="Basic and acidic residues" evidence="1">
    <location>
        <begin position="29"/>
        <end position="41"/>
    </location>
</feature>
<proteinExistence type="predicted"/>
<gene>
    <name evidence="2" type="ORF">ATL42_1807</name>
</gene>
<dbReference type="EMBL" id="PDJG01000001">
    <property type="protein sequence ID" value="PFG33913.1"/>
    <property type="molecule type" value="Genomic_DNA"/>
</dbReference>